<dbReference type="CDD" id="cd13585">
    <property type="entry name" value="PBP2_TMBP_like"/>
    <property type="match status" value="1"/>
</dbReference>
<dbReference type="PANTHER" id="PTHR43649:SF31">
    <property type="entry name" value="SN-GLYCEROL-3-PHOSPHATE-BINDING PERIPLASMIC PROTEIN UGPB"/>
    <property type="match status" value="1"/>
</dbReference>
<accession>A0A7R7HWJ8</accession>
<dbReference type="SUPFAM" id="SSF53850">
    <property type="entry name" value="Periplasmic binding protein-like II"/>
    <property type="match status" value="1"/>
</dbReference>
<gene>
    <name evidence="3" type="ORF">Athai_26700</name>
</gene>
<proteinExistence type="inferred from homology"/>
<reference evidence="3 4" key="1">
    <citation type="submission" date="2020-08" db="EMBL/GenBank/DDBJ databases">
        <title>Whole genome shotgun sequence of Actinocatenispora thailandica NBRC 105041.</title>
        <authorList>
            <person name="Komaki H."/>
            <person name="Tamura T."/>
        </authorList>
    </citation>
    <scope>NUCLEOTIDE SEQUENCE [LARGE SCALE GENOMIC DNA]</scope>
    <source>
        <strain evidence="3 4">NBRC 105041</strain>
    </source>
</reference>
<dbReference type="InterPro" id="IPR050490">
    <property type="entry name" value="Bact_solute-bd_prot1"/>
</dbReference>
<organism evidence="3 4">
    <name type="scientific">Actinocatenispora thailandica</name>
    <dbReference type="NCBI Taxonomy" id="227318"/>
    <lineage>
        <taxon>Bacteria</taxon>
        <taxon>Bacillati</taxon>
        <taxon>Actinomycetota</taxon>
        <taxon>Actinomycetes</taxon>
        <taxon>Micromonosporales</taxon>
        <taxon>Micromonosporaceae</taxon>
        <taxon>Actinocatenispora</taxon>
    </lineage>
</organism>
<name>A0A7R7HWJ8_9ACTN</name>
<dbReference type="PROSITE" id="PS51257">
    <property type="entry name" value="PROKAR_LIPOPROTEIN"/>
    <property type="match status" value="1"/>
</dbReference>
<feature type="signal peptide" evidence="2">
    <location>
        <begin position="1"/>
        <end position="26"/>
    </location>
</feature>
<dbReference type="RefSeq" id="WP_203961758.1">
    <property type="nucleotide sequence ID" value="NZ_AP023355.1"/>
</dbReference>
<dbReference type="Proteomes" id="UP000611640">
    <property type="component" value="Chromosome"/>
</dbReference>
<evidence type="ECO:0000313" key="3">
    <source>
        <dbReference type="EMBL" id="BCJ35167.1"/>
    </source>
</evidence>
<comment type="similarity">
    <text evidence="1">Belongs to the bacterial solute-binding protein 1 family.</text>
</comment>
<evidence type="ECO:0000256" key="1">
    <source>
        <dbReference type="ARBA" id="ARBA00008520"/>
    </source>
</evidence>
<dbReference type="PROSITE" id="PS51318">
    <property type="entry name" value="TAT"/>
    <property type="match status" value="1"/>
</dbReference>
<evidence type="ECO:0000256" key="2">
    <source>
        <dbReference type="SAM" id="SignalP"/>
    </source>
</evidence>
<protein>
    <submittedName>
        <fullName evidence="3">Sugar ABC transporter substrate-binding protein</fullName>
    </submittedName>
</protein>
<dbReference type="AlphaFoldDB" id="A0A7R7HWJ8"/>
<dbReference type="EMBL" id="AP023355">
    <property type="protein sequence ID" value="BCJ35167.1"/>
    <property type="molecule type" value="Genomic_DNA"/>
</dbReference>
<dbReference type="InterPro" id="IPR006311">
    <property type="entry name" value="TAT_signal"/>
</dbReference>
<dbReference type="KEGG" id="atl:Athai_26700"/>
<keyword evidence="4" id="KW-1185">Reference proteome</keyword>
<feature type="chain" id="PRO_5030772852" evidence="2">
    <location>
        <begin position="27"/>
        <end position="424"/>
    </location>
</feature>
<dbReference type="PANTHER" id="PTHR43649">
    <property type="entry name" value="ARABINOSE-BINDING PROTEIN-RELATED"/>
    <property type="match status" value="1"/>
</dbReference>
<sequence length="424" mass="44556">MRKPNGLSRRGVLAGAAGLAATGALAACGSNTGRGSSGGGSGPAISQWYHQYGEAGVEQAVKRYAKAYSKADVQVQWTAGDYDTKLATALVGSGGPDVFEQSVAKVDQVRAHQLADLTELFGAAKDDFTPAVLDAQTVDGKIYGIPQAIDMQMLFYRKSWLDKAGVSVPTTLAELAGAAKKLTNKKVKGLFLGNDGGAGVLGAVPLWSIGQSYLSDDQRKVGFDAATAAPVFAALRKMYSSGSLLLGAPADWSDPSAFTQGLTAMQWSGLWAVPVVAKALGDDFGVVAWPKGDASGKLSVPIGAYASTVNAKSKQVDAAKAFAKWLWIDKTDYQRDFDLSYGFHIPARKSIAAKADKLSTGAGKAAVDLVQQYGKVQATPGWTAPMNTAYTDALNNIIRKGSHPESELKTAIGKIDHQLNTLYK</sequence>
<evidence type="ECO:0000313" key="4">
    <source>
        <dbReference type="Proteomes" id="UP000611640"/>
    </source>
</evidence>
<dbReference type="Gene3D" id="3.40.190.10">
    <property type="entry name" value="Periplasmic binding protein-like II"/>
    <property type="match status" value="1"/>
</dbReference>
<keyword evidence="2" id="KW-0732">Signal</keyword>